<dbReference type="PANTHER" id="PTHR43335:SF4">
    <property type="entry name" value="ABC TRANSPORTER, ATP-BINDING PROTEIN"/>
    <property type="match status" value="1"/>
</dbReference>
<evidence type="ECO:0000259" key="5">
    <source>
        <dbReference type="PROSITE" id="PS50893"/>
    </source>
</evidence>
<dbReference type="PROSITE" id="PS50893">
    <property type="entry name" value="ABC_TRANSPORTER_2"/>
    <property type="match status" value="1"/>
</dbReference>
<evidence type="ECO:0000256" key="3">
    <source>
        <dbReference type="ARBA" id="ARBA00022741"/>
    </source>
</evidence>
<evidence type="ECO:0000313" key="7">
    <source>
        <dbReference type="Proteomes" id="UP000093053"/>
    </source>
</evidence>
<proteinExistence type="inferred from homology"/>
<evidence type="ECO:0000256" key="1">
    <source>
        <dbReference type="ARBA" id="ARBA00005417"/>
    </source>
</evidence>
<dbReference type="EMBL" id="CP016793">
    <property type="protein sequence ID" value="ANZ43460.1"/>
    <property type="molecule type" value="Genomic_DNA"/>
</dbReference>
<dbReference type="Pfam" id="PF00005">
    <property type="entry name" value="ABC_tran"/>
    <property type="match status" value="1"/>
</dbReference>
<name>A0A1B2I0D6_9PSEU</name>
<dbReference type="SUPFAM" id="SSF52540">
    <property type="entry name" value="P-loop containing nucleoside triphosphate hydrolases"/>
    <property type="match status" value="1"/>
</dbReference>
<evidence type="ECO:0000313" key="6">
    <source>
        <dbReference type="EMBL" id="ANZ43460.1"/>
    </source>
</evidence>
<dbReference type="STRING" id="1586287.BBK82_41285"/>
<accession>A0A1B2I0D6</accession>
<dbReference type="PANTHER" id="PTHR43335">
    <property type="entry name" value="ABC TRANSPORTER, ATP-BINDING PROTEIN"/>
    <property type="match status" value="1"/>
</dbReference>
<keyword evidence="2" id="KW-0813">Transport</keyword>
<comment type="similarity">
    <text evidence="1">Belongs to the ABC transporter superfamily.</text>
</comment>
<dbReference type="InterPro" id="IPR017871">
    <property type="entry name" value="ABC_transporter-like_CS"/>
</dbReference>
<evidence type="ECO:0000256" key="2">
    <source>
        <dbReference type="ARBA" id="ARBA00022448"/>
    </source>
</evidence>
<dbReference type="PROSITE" id="PS00211">
    <property type="entry name" value="ABC_TRANSPORTER_1"/>
    <property type="match status" value="1"/>
</dbReference>
<evidence type="ECO:0000256" key="4">
    <source>
        <dbReference type="ARBA" id="ARBA00022840"/>
    </source>
</evidence>
<dbReference type="Gene3D" id="3.40.50.300">
    <property type="entry name" value="P-loop containing nucleotide triphosphate hydrolases"/>
    <property type="match status" value="1"/>
</dbReference>
<dbReference type="InterPro" id="IPR003439">
    <property type="entry name" value="ABC_transporter-like_ATP-bd"/>
</dbReference>
<keyword evidence="3" id="KW-0547">Nucleotide-binding</keyword>
<organism evidence="6 7">
    <name type="scientific">Lentzea guizhouensis</name>
    <dbReference type="NCBI Taxonomy" id="1586287"/>
    <lineage>
        <taxon>Bacteria</taxon>
        <taxon>Bacillati</taxon>
        <taxon>Actinomycetota</taxon>
        <taxon>Actinomycetes</taxon>
        <taxon>Pseudonocardiales</taxon>
        <taxon>Pseudonocardiaceae</taxon>
        <taxon>Lentzea</taxon>
    </lineage>
</organism>
<dbReference type="Proteomes" id="UP000093053">
    <property type="component" value="Chromosome"/>
</dbReference>
<dbReference type="SMART" id="SM00382">
    <property type="entry name" value="AAA"/>
    <property type="match status" value="1"/>
</dbReference>
<dbReference type="AlphaFoldDB" id="A0A1B2I0D6"/>
<dbReference type="RefSeq" id="WP_065921781.1">
    <property type="nucleotide sequence ID" value="NZ_CP016793.1"/>
</dbReference>
<keyword evidence="7" id="KW-1185">Reference proteome</keyword>
<dbReference type="GO" id="GO:0016887">
    <property type="term" value="F:ATP hydrolysis activity"/>
    <property type="evidence" value="ECO:0007669"/>
    <property type="project" value="InterPro"/>
</dbReference>
<dbReference type="InterPro" id="IPR003593">
    <property type="entry name" value="AAA+_ATPase"/>
</dbReference>
<gene>
    <name evidence="6" type="ORF">BBK82_41285</name>
</gene>
<feature type="domain" description="ABC transporter" evidence="5">
    <location>
        <begin position="2"/>
        <end position="226"/>
    </location>
</feature>
<keyword evidence="4" id="KW-0067">ATP-binding</keyword>
<sequence length="307" mass="32895">MITAKALHKSYGDKVAVDDLSFEVRPGMVTGFLGPNGAGKSTTMRLMLDLDHGGGETLFDGRRFSAIRHPMREIGAVLEAKAFHPTRSARDHLRMLAAGSGIRAARADEVLEFVGLAEVKRKKPKDFSLGMAQRLGLAQALLGDPPTLILDEPANGLDPHGIHWLRDVLSSLAAEGRTIFVSSHLLSEMSLMADELVVIGRGTMIYNGDVQGFVRQFTQSTVLVRSSQADRLAAVLREVDGVAVEARPGDVLRVSGVDVDAVGELAFHNNIMVRELTTQTASLETAFITATAAAEEYVAHQLTGGAA</sequence>
<protein>
    <recommendedName>
        <fullName evidence="5">ABC transporter domain-containing protein</fullName>
    </recommendedName>
</protein>
<dbReference type="InterPro" id="IPR027417">
    <property type="entry name" value="P-loop_NTPase"/>
</dbReference>
<dbReference type="KEGG" id="led:BBK82_41285"/>
<dbReference type="GO" id="GO:0005524">
    <property type="term" value="F:ATP binding"/>
    <property type="evidence" value="ECO:0007669"/>
    <property type="project" value="UniProtKB-KW"/>
</dbReference>
<reference evidence="6 7" key="1">
    <citation type="submission" date="2016-07" db="EMBL/GenBank/DDBJ databases">
        <title>Complete genome sequence of the Lentzea guizhouensis DHS C013.</title>
        <authorList>
            <person name="Cao C."/>
        </authorList>
    </citation>
    <scope>NUCLEOTIDE SEQUENCE [LARGE SCALE GENOMIC DNA]</scope>
    <source>
        <strain evidence="6 7">DHS C013</strain>
    </source>
</reference>